<name>A0AAV9FE82_ACOCL</name>
<accession>A0AAV9FE82</accession>
<sequence>MFDDLHEEELHWDAEDIDIEDVFIQDDEEHSMSSESDESVGDKEVRGVELQGDFGGSDSDEVCLDRVQHGRGKALEIIHGSSSESYRFIPELREELLKANLGSVVQYELDVDHSFQRIITGRLSSSPCRMSGENQTRQLAMHTRVEPDAVKAVARAYPHES</sequence>
<reference evidence="1" key="1">
    <citation type="journal article" date="2023" name="Nat. Commun.">
        <title>Diploid and tetraploid genomes of Acorus and the evolution of monocots.</title>
        <authorList>
            <person name="Ma L."/>
            <person name="Liu K.W."/>
            <person name="Li Z."/>
            <person name="Hsiao Y.Y."/>
            <person name="Qi Y."/>
            <person name="Fu T."/>
            <person name="Tang G.D."/>
            <person name="Zhang D."/>
            <person name="Sun W.H."/>
            <person name="Liu D.K."/>
            <person name="Li Y."/>
            <person name="Chen G.Z."/>
            <person name="Liu X.D."/>
            <person name="Liao X.Y."/>
            <person name="Jiang Y.T."/>
            <person name="Yu X."/>
            <person name="Hao Y."/>
            <person name="Huang J."/>
            <person name="Zhao X.W."/>
            <person name="Ke S."/>
            <person name="Chen Y.Y."/>
            <person name="Wu W.L."/>
            <person name="Hsu J.L."/>
            <person name="Lin Y.F."/>
            <person name="Huang M.D."/>
            <person name="Li C.Y."/>
            <person name="Huang L."/>
            <person name="Wang Z.W."/>
            <person name="Zhao X."/>
            <person name="Zhong W.Y."/>
            <person name="Peng D.H."/>
            <person name="Ahmad S."/>
            <person name="Lan S."/>
            <person name="Zhang J.S."/>
            <person name="Tsai W.C."/>
            <person name="Van de Peer Y."/>
            <person name="Liu Z.J."/>
        </authorList>
    </citation>
    <scope>NUCLEOTIDE SEQUENCE</scope>
    <source>
        <strain evidence="1">CP</strain>
    </source>
</reference>
<protein>
    <submittedName>
        <fullName evidence="1">Uncharacterized protein</fullName>
    </submittedName>
</protein>
<dbReference type="Proteomes" id="UP001180020">
    <property type="component" value="Unassembled WGS sequence"/>
</dbReference>
<organism evidence="1 2">
    <name type="scientific">Acorus calamus</name>
    <name type="common">Sweet flag</name>
    <dbReference type="NCBI Taxonomy" id="4465"/>
    <lineage>
        <taxon>Eukaryota</taxon>
        <taxon>Viridiplantae</taxon>
        <taxon>Streptophyta</taxon>
        <taxon>Embryophyta</taxon>
        <taxon>Tracheophyta</taxon>
        <taxon>Spermatophyta</taxon>
        <taxon>Magnoliopsida</taxon>
        <taxon>Liliopsida</taxon>
        <taxon>Acoraceae</taxon>
        <taxon>Acorus</taxon>
    </lineage>
</organism>
<evidence type="ECO:0000313" key="1">
    <source>
        <dbReference type="EMBL" id="KAK1324042.1"/>
    </source>
</evidence>
<comment type="caution">
    <text evidence="1">The sequence shown here is derived from an EMBL/GenBank/DDBJ whole genome shotgun (WGS) entry which is preliminary data.</text>
</comment>
<reference evidence="1" key="2">
    <citation type="submission" date="2023-06" db="EMBL/GenBank/DDBJ databases">
        <authorList>
            <person name="Ma L."/>
            <person name="Liu K.-W."/>
            <person name="Li Z."/>
            <person name="Hsiao Y.-Y."/>
            <person name="Qi Y."/>
            <person name="Fu T."/>
            <person name="Tang G."/>
            <person name="Zhang D."/>
            <person name="Sun W.-H."/>
            <person name="Liu D.-K."/>
            <person name="Li Y."/>
            <person name="Chen G.-Z."/>
            <person name="Liu X.-D."/>
            <person name="Liao X.-Y."/>
            <person name="Jiang Y.-T."/>
            <person name="Yu X."/>
            <person name="Hao Y."/>
            <person name="Huang J."/>
            <person name="Zhao X.-W."/>
            <person name="Ke S."/>
            <person name="Chen Y.-Y."/>
            <person name="Wu W.-L."/>
            <person name="Hsu J.-L."/>
            <person name="Lin Y.-F."/>
            <person name="Huang M.-D."/>
            <person name="Li C.-Y."/>
            <person name="Huang L."/>
            <person name="Wang Z.-W."/>
            <person name="Zhao X."/>
            <person name="Zhong W.-Y."/>
            <person name="Peng D.-H."/>
            <person name="Ahmad S."/>
            <person name="Lan S."/>
            <person name="Zhang J.-S."/>
            <person name="Tsai W.-C."/>
            <person name="Van De Peer Y."/>
            <person name="Liu Z.-J."/>
        </authorList>
    </citation>
    <scope>NUCLEOTIDE SEQUENCE</scope>
    <source>
        <strain evidence="1">CP</strain>
        <tissue evidence="1">Leaves</tissue>
    </source>
</reference>
<proteinExistence type="predicted"/>
<dbReference type="AlphaFoldDB" id="A0AAV9FE82"/>
<evidence type="ECO:0000313" key="2">
    <source>
        <dbReference type="Proteomes" id="UP001180020"/>
    </source>
</evidence>
<keyword evidence="2" id="KW-1185">Reference proteome</keyword>
<dbReference type="EMBL" id="JAUJYO010000002">
    <property type="protein sequence ID" value="KAK1324042.1"/>
    <property type="molecule type" value="Genomic_DNA"/>
</dbReference>
<gene>
    <name evidence="1" type="ORF">QJS10_CPA02g00381</name>
</gene>